<accession>A0ABP0YB39</accession>
<dbReference type="Proteomes" id="UP001642487">
    <property type="component" value="Chromosome 2"/>
</dbReference>
<dbReference type="EMBL" id="OZ021736">
    <property type="protein sequence ID" value="CAK9316178.1"/>
    <property type="molecule type" value="Genomic_DNA"/>
</dbReference>
<proteinExistence type="predicted"/>
<protein>
    <submittedName>
        <fullName evidence="2">Uncharacterized protein</fullName>
    </submittedName>
</protein>
<name>A0ABP0YB39_9ROSI</name>
<keyword evidence="3" id="KW-1185">Reference proteome</keyword>
<gene>
    <name evidence="2" type="ORF">CITCOLO1_LOCUS8029</name>
</gene>
<organism evidence="2 3">
    <name type="scientific">Citrullus colocynthis</name>
    <name type="common">colocynth</name>
    <dbReference type="NCBI Taxonomy" id="252529"/>
    <lineage>
        <taxon>Eukaryota</taxon>
        <taxon>Viridiplantae</taxon>
        <taxon>Streptophyta</taxon>
        <taxon>Embryophyta</taxon>
        <taxon>Tracheophyta</taxon>
        <taxon>Spermatophyta</taxon>
        <taxon>Magnoliopsida</taxon>
        <taxon>eudicotyledons</taxon>
        <taxon>Gunneridae</taxon>
        <taxon>Pentapetalae</taxon>
        <taxon>rosids</taxon>
        <taxon>fabids</taxon>
        <taxon>Cucurbitales</taxon>
        <taxon>Cucurbitaceae</taxon>
        <taxon>Benincaseae</taxon>
        <taxon>Citrullus</taxon>
    </lineage>
</organism>
<feature type="region of interest" description="Disordered" evidence="1">
    <location>
        <begin position="123"/>
        <end position="145"/>
    </location>
</feature>
<sequence>MAQLVENNGLSWCSSSPLRIRLHNMLLTLIEVSFPLAVLFTKSLRDFLTRGIRGGKSQKIFNSLRAVFGKKSTGTNGKILRMNGKDLGIVNGVLEASKHQQGKLSSAPREDILKKLSMMSQDNSQECGDYRNIRMSPKSNEIKQF</sequence>
<reference evidence="2 3" key="1">
    <citation type="submission" date="2024-03" db="EMBL/GenBank/DDBJ databases">
        <authorList>
            <person name="Gkanogiannis A."/>
            <person name="Becerra Lopez-Lavalle L."/>
        </authorList>
    </citation>
    <scope>NUCLEOTIDE SEQUENCE [LARGE SCALE GENOMIC DNA]</scope>
</reference>
<evidence type="ECO:0000313" key="3">
    <source>
        <dbReference type="Proteomes" id="UP001642487"/>
    </source>
</evidence>
<evidence type="ECO:0000256" key="1">
    <source>
        <dbReference type="SAM" id="MobiDB-lite"/>
    </source>
</evidence>
<evidence type="ECO:0000313" key="2">
    <source>
        <dbReference type="EMBL" id="CAK9316178.1"/>
    </source>
</evidence>